<feature type="transmembrane region" description="Helical" evidence="5">
    <location>
        <begin position="28"/>
        <end position="49"/>
    </location>
</feature>
<dbReference type="Gene3D" id="1.20.1250.20">
    <property type="entry name" value="MFS general substrate transporter like domains"/>
    <property type="match status" value="1"/>
</dbReference>
<evidence type="ECO:0000256" key="4">
    <source>
        <dbReference type="ARBA" id="ARBA00023136"/>
    </source>
</evidence>
<keyword evidence="2 5" id="KW-0812">Transmembrane</keyword>
<dbReference type="PROSITE" id="PS50850">
    <property type="entry name" value="MFS"/>
    <property type="match status" value="1"/>
</dbReference>
<evidence type="ECO:0000256" key="3">
    <source>
        <dbReference type="ARBA" id="ARBA00022989"/>
    </source>
</evidence>
<dbReference type="InterPro" id="IPR011701">
    <property type="entry name" value="MFS"/>
</dbReference>
<dbReference type="InterPro" id="IPR036259">
    <property type="entry name" value="MFS_trans_sf"/>
</dbReference>
<evidence type="ECO:0000256" key="1">
    <source>
        <dbReference type="ARBA" id="ARBA00004141"/>
    </source>
</evidence>
<evidence type="ECO:0000313" key="8">
    <source>
        <dbReference type="Proteomes" id="UP000044602"/>
    </source>
</evidence>
<feature type="non-terminal residue" evidence="7">
    <location>
        <position position="1"/>
    </location>
</feature>
<feature type="transmembrane region" description="Helical" evidence="5">
    <location>
        <begin position="87"/>
        <end position="107"/>
    </location>
</feature>
<name>A0A0G4MPB8_VERLO</name>
<keyword evidence="8" id="KW-1185">Reference proteome</keyword>
<evidence type="ECO:0000256" key="5">
    <source>
        <dbReference type="SAM" id="Phobius"/>
    </source>
</evidence>
<evidence type="ECO:0000313" key="7">
    <source>
        <dbReference type="EMBL" id="CRK36002.1"/>
    </source>
</evidence>
<comment type="subcellular location">
    <subcellularLocation>
        <location evidence="1">Membrane</location>
        <topology evidence="1">Multi-pass membrane protein</topology>
    </subcellularLocation>
</comment>
<dbReference type="AlphaFoldDB" id="A0A0G4MPB8"/>
<sequence length="109" mass="11307">LIAIFIFEVGSVVTAAAPTSTAFIIGRAVAGIGTAGLFSGSIVILSYTMPLRLRPLAFGLIGGMWGIASVAGPLLGGALTDHATWRWCFYINLPIGGVAMAVIVFFLHL</sequence>
<protein>
    <recommendedName>
        <fullName evidence="6">Major facilitator superfamily (MFS) profile domain-containing protein</fullName>
    </recommendedName>
</protein>
<keyword evidence="3 5" id="KW-1133">Transmembrane helix</keyword>
<dbReference type="Proteomes" id="UP000044602">
    <property type="component" value="Unassembled WGS sequence"/>
</dbReference>
<dbReference type="Pfam" id="PF07690">
    <property type="entry name" value="MFS_1"/>
    <property type="match status" value="1"/>
</dbReference>
<dbReference type="GO" id="GO:0005886">
    <property type="term" value="C:plasma membrane"/>
    <property type="evidence" value="ECO:0007669"/>
    <property type="project" value="TreeGrafter"/>
</dbReference>
<dbReference type="GO" id="GO:0022857">
    <property type="term" value="F:transmembrane transporter activity"/>
    <property type="evidence" value="ECO:0007669"/>
    <property type="project" value="InterPro"/>
</dbReference>
<dbReference type="PANTHER" id="PTHR23501">
    <property type="entry name" value="MAJOR FACILITATOR SUPERFAMILY"/>
    <property type="match status" value="1"/>
</dbReference>
<evidence type="ECO:0000259" key="6">
    <source>
        <dbReference type="PROSITE" id="PS50850"/>
    </source>
</evidence>
<gene>
    <name evidence="7" type="ORF">BN1708_019883</name>
</gene>
<dbReference type="STRING" id="100787.A0A0G4MPB8"/>
<dbReference type="SUPFAM" id="SSF103473">
    <property type="entry name" value="MFS general substrate transporter"/>
    <property type="match status" value="1"/>
</dbReference>
<feature type="transmembrane region" description="Helical" evidence="5">
    <location>
        <begin position="56"/>
        <end position="75"/>
    </location>
</feature>
<reference evidence="7 8" key="1">
    <citation type="submission" date="2015-05" db="EMBL/GenBank/DDBJ databases">
        <authorList>
            <person name="Wang D.B."/>
            <person name="Wang M."/>
        </authorList>
    </citation>
    <scope>NUCLEOTIDE SEQUENCE [LARGE SCALE GENOMIC DNA]</scope>
    <source>
        <strain evidence="7">VL1</strain>
    </source>
</reference>
<evidence type="ECO:0000256" key="2">
    <source>
        <dbReference type="ARBA" id="ARBA00022692"/>
    </source>
</evidence>
<feature type="non-terminal residue" evidence="7">
    <location>
        <position position="109"/>
    </location>
</feature>
<feature type="domain" description="Major facilitator superfamily (MFS) profile" evidence="6">
    <location>
        <begin position="1"/>
        <end position="109"/>
    </location>
</feature>
<dbReference type="EMBL" id="CVQH01023818">
    <property type="protein sequence ID" value="CRK36002.1"/>
    <property type="molecule type" value="Genomic_DNA"/>
</dbReference>
<keyword evidence="4 5" id="KW-0472">Membrane</keyword>
<proteinExistence type="predicted"/>
<organism evidence="7 8">
    <name type="scientific">Verticillium longisporum</name>
    <name type="common">Verticillium dahliae var. longisporum</name>
    <dbReference type="NCBI Taxonomy" id="100787"/>
    <lineage>
        <taxon>Eukaryota</taxon>
        <taxon>Fungi</taxon>
        <taxon>Dikarya</taxon>
        <taxon>Ascomycota</taxon>
        <taxon>Pezizomycotina</taxon>
        <taxon>Sordariomycetes</taxon>
        <taxon>Hypocreomycetidae</taxon>
        <taxon>Glomerellales</taxon>
        <taxon>Plectosphaerellaceae</taxon>
        <taxon>Verticillium</taxon>
    </lineage>
</organism>
<dbReference type="InterPro" id="IPR020846">
    <property type="entry name" value="MFS_dom"/>
</dbReference>
<dbReference type="PANTHER" id="PTHR23501:SF198">
    <property type="entry name" value="AZOLE RESISTANCE PROTEIN 1-RELATED"/>
    <property type="match status" value="1"/>
</dbReference>
<accession>A0A0G4MPB8</accession>
<dbReference type="PRINTS" id="PR01036">
    <property type="entry name" value="TCRTETB"/>
</dbReference>